<dbReference type="PANTHER" id="PTHR47506">
    <property type="entry name" value="TRANSCRIPTIONAL REGULATORY PROTEIN"/>
    <property type="match status" value="1"/>
</dbReference>
<dbReference type="InterPro" id="IPR036271">
    <property type="entry name" value="Tet_transcr_reg_TetR-rel_C_sf"/>
</dbReference>
<evidence type="ECO:0000256" key="3">
    <source>
        <dbReference type="ARBA" id="ARBA00023163"/>
    </source>
</evidence>
<protein>
    <submittedName>
        <fullName evidence="6">TetR family transcriptional regulator</fullName>
    </submittedName>
</protein>
<keyword evidence="3" id="KW-0804">Transcription</keyword>
<evidence type="ECO:0000259" key="5">
    <source>
        <dbReference type="PROSITE" id="PS50977"/>
    </source>
</evidence>
<evidence type="ECO:0000256" key="1">
    <source>
        <dbReference type="ARBA" id="ARBA00023015"/>
    </source>
</evidence>
<dbReference type="SUPFAM" id="SSF46689">
    <property type="entry name" value="Homeodomain-like"/>
    <property type="match status" value="1"/>
</dbReference>
<evidence type="ECO:0000256" key="4">
    <source>
        <dbReference type="PROSITE-ProRule" id="PRU00335"/>
    </source>
</evidence>
<gene>
    <name evidence="6" type="ORF">GCM10007167_15120</name>
</gene>
<organism evidence="6 7">
    <name type="scientific">Vulcaniibacterium thermophilum</name>
    <dbReference type="NCBI Taxonomy" id="1169913"/>
    <lineage>
        <taxon>Bacteria</taxon>
        <taxon>Pseudomonadati</taxon>
        <taxon>Pseudomonadota</taxon>
        <taxon>Gammaproteobacteria</taxon>
        <taxon>Lysobacterales</taxon>
        <taxon>Lysobacteraceae</taxon>
        <taxon>Vulcaniibacterium</taxon>
    </lineage>
</organism>
<dbReference type="AlphaFoldDB" id="A0A918Z278"/>
<feature type="DNA-binding region" description="H-T-H motif" evidence="4">
    <location>
        <begin position="34"/>
        <end position="53"/>
    </location>
</feature>
<proteinExistence type="predicted"/>
<dbReference type="Proteomes" id="UP000636453">
    <property type="component" value="Unassembled WGS sequence"/>
</dbReference>
<dbReference type="Pfam" id="PF00440">
    <property type="entry name" value="TetR_N"/>
    <property type="match status" value="1"/>
</dbReference>
<dbReference type="SUPFAM" id="SSF48498">
    <property type="entry name" value="Tetracyclin repressor-like, C-terminal domain"/>
    <property type="match status" value="1"/>
</dbReference>
<dbReference type="InterPro" id="IPR011075">
    <property type="entry name" value="TetR_C"/>
</dbReference>
<sequence>MTPPTTTRKGAATRDTILGRAYEIACGAGLEGLSIGPLAEAVGMSKSGVFAHFGSREDLQLAVLDEAGERFVDRVLRPALSARRGLPRLRAIVQGWFEWVRQNAGGCLLLAAASEYDDRPGPLRDRVILLESRWRAEIARAIRLAVESGELAADTDPDQMAFEIYALALAVHHDAGLFGFEAAHARGERGFERLLRTYAPAS</sequence>
<accession>A0A918Z278</accession>
<dbReference type="PANTHER" id="PTHR47506:SF6">
    <property type="entry name" value="HTH-TYPE TRANSCRIPTIONAL REPRESSOR NEMR"/>
    <property type="match status" value="1"/>
</dbReference>
<dbReference type="EMBL" id="BNCF01000007">
    <property type="protein sequence ID" value="GHE34009.1"/>
    <property type="molecule type" value="Genomic_DNA"/>
</dbReference>
<reference evidence="6" key="1">
    <citation type="journal article" date="2014" name="Int. J. Syst. Evol. Microbiol.">
        <title>Complete genome sequence of Corynebacterium casei LMG S-19264T (=DSM 44701T), isolated from a smear-ripened cheese.</title>
        <authorList>
            <consortium name="US DOE Joint Genome Institute (JGI-PGF)"/>
            <person name="Walter F."/>
            <person name="Albersmeier A."/>
            <person name="Kalinowski J."/>
            <person name="Ruckert C."/>
        </authorList>
    </citation>
    <scope>NUCLEOTIDE SEQUENCE</scope>
    <source>
        <strain evidence="6">KCTC 32020</strain>
    </source>
</reference>
<dbReference type="RefSeq" id="WP_146472260.1">
    <property type="nucleotide sequence ID" value="NZ_BNCF01000007.1"/>
</dbReference>
<dbReference type="GO" id="GO:0003677">
    <property type="term" value="F:DNA binding"/>
    <property type="evidence" value="ECO:0007669"/>
    <property type="project" value="UniProtKB-UniRule"/>
</dbReference>
<keyword evidence="7" id="KW-1185">Reference proteome</keyword>
<dbReference type="Gene3D" id="1.10.357.10">
    <property type="entry name" value="Tetracycline Repressor, domain 2"/>
    <property type="match status" value="1"/>
</dbReference>
<dbReference type="PROSITE" id="PS50977">
    <property type="entry name" value="HTH_TETR_2"/>
    <property type="match status" value="1"/>
</dbReference>
<dbReference type="Gene3D" id="1.10.10.60">
    <property type="entry name" value="Homeodomain-like"/>
    <property type="match status" value="1"/>
</dbReference>
<evidence type="ECO:0000313" key="7">
    <source>
        <dbReference type="Proteomes" id="UP000636453"/>
    </source>
</evidence>
<dbReference type="InterPro" id="IPR001647">
    <property type="entry name" value="HTH_TetR"/>
</dbReference>
<feature type="domain" description="HTH tetR-type" evidence="5">
    <location>
        <begin position="11"/>
        <end position="71"/>
    </location>
</feature>
<dbReference type="Pfam" id="PF16925">
    <property type="entry name" value="TetR_C_13"/>
    <property type="match status" value="1"/>
</dbReference>
<dbReference type="InterPro" id="IPR009057">
    <property type="entry name" value="Homeodomain-like_sf"/>
</dbReference>
<keyword evidence="2 4" id="KW-0238">DNA-binding</keyword>
<evidence type="ECO:0000256" key="2">
    <source>
        <dbReference type="ARBA" id="ARBA00023125"/>
    </source>
</evidence>
<name>A0A918Z278_9GAMM</name>
<reference evidence="6" key="2">
    <citation type="submission" date="2020-09" db="EMBL/GenBank/DDBJ databases">
        <authorList>
            <person name="Sun Q."/>
            <person name="Kim S."/>
        </authorList>
    </citation>
    <scope>NUCLEOTIDE SEQUENCE</scope>
    <source>
        <strain evidence="6">KCTC 32020</strain>
    </source>
</reference>
<dbReference type="OrthoDB" id="326421at2"/>
<evidence type="ECO:0000313" key="6">
    <source>
        <dbReference type="EMBL" id="GHE34009.1"/>
    </source>
</evidence>
<comment type="caution">
    <text evidence="6">The sequence shown here is derived from an EMBL/GenBank/DDBJ whole genome shotgun (WGS) entry which is preliminary data.</text>
</comment>
<keyword evidence="1" id="KW-0805">Transcription regulation</keyword>